<organism evidence="3">
    <name type="scientific">Magallana gigas</name>
    <name type="common">Pacific oyster</name>
    <name type="synonym">Crassostrea gigas</name>
    <dbReference type="NCBI Taxonomy" id="29159"/>
    <lineage>
        <taxon>Eukaryota</taxon>
        <taxon>Metazoa</taxon>
        <taxon>Spiralia</taxon>
        <taxon>Lophotrochozoa</taxon>
        <taxon>Mollusca</taxon>
        <taxon>Bivalvia</taxon>
        <taxon>Autobranchia</taxon>
        <taxon>Pteriomorphia</taxon>
        <taxon>Ostreida</taxon>
        <taxon>Ostreoidea</taxon>
        <taxon>Ostreidae</taxon>
        <taxon>Magallana</taxon>
    </lineage>
</organism>
<evidence type="ECO:0000313" key="3">
    <source>
        <dbReference type="EMBL" id="EKC39332.1"/>
    </source>
</evidence>
<dbReference type="InterPro" id="IPR036860">
    <property type="entry name" value="SH2_dom_sf"/>
</dbReference>
<feature type="compositionally biased region" description="Polar residues" evidence="2">
    <location>
        <begin position="461"/>
        <end position="479"/>
    </location>
</feature>
<feature type="region of interest" description="Disordered" evidence="2">
    <location>
        <begin position="440"/>
        <end position="479"/>
    </location>
</feature>
<feature type="compositionally biased region" description="Low complexity" evidence="2">
    <location>
        <begin position="440"/>
        <end position="460"/>
    </location>
</feature>
<protein>
    <submittedName>
        <fullName evidence="3">Signal transducer and transcription activator 6</fullName>
    </submittedName>
</protein>
<dbReference type="InterPro" id="IPR001217">
    <property type="entry name" value="STAT"/>
</dbReference>
<dbReference type="GO" id="GO:0003700">
    <property type="term" value="F:DNA-binding transcription factor activity"/>
    <property type="evidence" value="ECO:0007669"/>
    <property type="project" value="InterPro"/>
</dbReference>
<dbReference type="PANTHER" id="PTHR11801">
    <property type="entry name" value="SIGNAL TRANSDUCER AND ACTIVATOR OF TRANSCRIPTION"/>
    <property type="match status" value="1"/>
</dbReference>
<dbReference type="GO" id="GO:0007165">
    <property type="term" value="P:signal transduction"/>
    <property type="evidence" value="ECO:0007669"/>
    <property type="project" value="InterPro"/>
</dbReference>
<keyword evidence="1" id="KW-0727">SH2 domain</keyword>
<reference evidence="3" key="1">
    <citation type="journal article" date="2012" name="Nature">
        <title>The oyster genome reveals stress adaptation and complexity of shell formation.</title>
        <authorList>
            <person name="Zhang G."/>
            <person name="Fang X."/>
            <person name="Guo X."/>
            <person name="Li L."/>
            <person name="Luo R."/>
            <person name="Xu F."/>
            <person name="Yang P."/>
            <person name="Zhang L."/>
            <person name="Wang X."/>
            <person name="Qi H."/>
            <person name="Xiong Z."/>
            <person name="Que H."/>
            <person name="Xie Y."/>
            <person name="Holland P.W."/>
            <person name="Paps J."/>
            <person name="Zhu Y."/>
            <person name="Wu F."/>
            <person name="Chen Y."/>
            <person name="Wang J."/>
            <person name="Peng C."/>
            <person name="Meng J."/>
            <person name="Yang L."/>
            <person name="Liu J."/>
            <person name="Wen B."/>
            <person name="Zhang N."/>
            <person name="Huang Z."/>
            <person name="Zhu Q."/>
            <person name="Feng Y."/>
            <person name="Mount A."/>
            <person name="Hedgecock D."/>
            <person name="Xu Z."/>
            <person name="Liu Y."/>
            <person name="Domazet-Loso T."/>
            <person name="Du Y."/>
            <person name="Sun X."/>
            <person name="Zhang S."/>
            <person name="Liu B."/>
            <person name="Cheng P."/>
            <person name="Jiang X."/>
            <person name="Li J."/>
            <person name="Fan D."/>
            <person name="Wang W."/>
            <person name="Fu W."/>
            <person name="Wang T."/>
            <person name="Wang B."/>
            <person name="Zhang J."/>
            <person name="Peng Z."/>
            <person name="Li Y."/>
            <person name="Li N."/>
            <person name="Wang J."/>
            <person name="Chen M."/>
            <person name="He Y."/>
            <person name="Tan F."/>
            <person name="Song X."/>
            <person name="Zheng Q."/>
            <person name="Huang R."/>
            <person name="Yang H."/>
            <person name="Du X."/>
            <person name="Chen L."/>
            <person name="Yang M."/>
            <person name="Gaffney P.M."/>
            <person name="Wang S."/>
            <person name="Luo L."/>
            <person name="She Z."/>
            <person name="Ming Y."/>
            <person name="Huang W."/>
            <person name="Zhang S."/>
            <person name="Huang B."/>
            <person name="Zhang Y."/>
            <person name="Qu T."/>
            <person name="Ni P."/>
            <person name="Miao G."/>
            <person name="Wang J."/>
            <person name="Wang Q."/>
            <person name="Steinberg C.E."/>
            <person name="Wang H."/>
            <person name="Li N."/>
            <person name="Qian L."/>
            <person name="Zhang G."/>
            <person name="Li Y."/>
            <person name="Yang H."/>
            <person name="Liu X."/>
            <person name="Wang J."/>
            <person name="Yin Y."/>
            <person name="Wang J."/>
        </authorList>
    </citation>
    <scope>NUCLEOTIDE SEQUENCE [LARGE SCALE GENOMIC DNA]</scope>
    <source>
        <strain evidence="3">05x7-T-G4-1.051#20</strain>
    </source>
</reference>
<dbReference type="EMBL" id="JH815826">
    <property type="protein sequence ID" value="EKC39332.1"/>
    <property type="molecule type" value="Genomic_DNA"/>
</dbReference>
<evidence type="ECO:0000256" key="1">
    <source>
        <dbReference type="ARBA" id="ARBA00022999"/>
    </source>
</evidence>
<dbReference type="AlphaFoldDB" id="K1QQU2"/>
<feature type="compositionally biased region" description="Basic and acidic residues" evidence="2">
    <location>
        <begin position="266"/>
        <end position="287"/>
    </location>
</feature>
<dbReference type="HOGENOM" id="CLU_554606_0_0_1"/>
<dbReference type="SUPFAM" id="SSF55550">
    <property type="entry name" value="SH2 domain"/>
    <property type="match status" value="1"/>
</dbReference>
<proteinExistence type="predicted"/>
<evidence type="ECO:0000256" key="2">
    <source>
        <dbReference type="SAM" id="MobiDB-lite"/>
    </source>
</evidence>
<dbReference type="InParanoid" id="K1QQU2"/>
<name>K1QQU2_MAGGI</name>
<gene>
    <name evidence="3" type="ORF">CGI_10005003</name>
</gene>
<feature type="region of interest" description="Disordered" evidence="2">
    <location>
        <begin position="255"/>
        <end position="329"/>
    </location>
</feature>
<dbReference type="Gene3D" id="3.30.505.10">
    <property type="entry name" value="SH2 domain"/>
    <property type="match status" value="1"/>
</dbReference>
<accession>K1QQU2</accession>
<dbReference type="Gene3D" id="1.10.238.10">
    <property type="entry name" value="EF-hand"/>
    <property type="match status" value="1"/>
</dbReference>
<sequence>MGWHLNYCNESEVNEKFQSGEWESQCEIKLKAKTDESPFEKKALATFKKLEIENFERKQDIQVCEDKFRIVFTTRVRIADQDTLVSDKMMDIKEGDDKKKSATFWMWFLAVFNLTKFHLQDYWNNELICGFIKKETAEQKLRSNNHNMKDYTYLLRFSDSVITDCQGQNLCGAISATVVTNKGKKGKWKFLSTEPFKAETFKVKKKTLAQCVKTTYVKTTDTPAPDGNNVQLLQWLYKSPTSTISTEEAFQTYFTGNDMDLDDESSPERKREIKKAVGPSKKREAAKTRSGVIKAQRLSEPDPVMHSEATQTDSPMSVPPESPQTYSTGIPQTVLDLNEGQSQGSMGGQPLVSTQDRMETSSLSSVQSISIEEESLSSRHPNLSRMLSSNANTFLTIDEEALGQTLQLLQSEHGFSELLAYPEQQTGNTDFVYSNDQQMSPVPSMDSMQQPSPEMSMSSPAYSVQSLQSTDNNQHNGTMESIVYGKGFTFHD</sequence>